<protein>
    <submittedName>
        <fullName evidence="2">Uncharacterized protein</fullName>
    </submittedName>
</protein>
<dbReference type="AlphaFoldDB" id="A0A0E9WZW8"/>
<dbReference type="EMBL" id="GBXM01013392">
    <property type="protein sequence ID" value="JAH95185.1"/>
    <property type="molecule type" value="Transcribed_RNA"/>
</dbReference>
<keyword evidence="1" id="KW-0472">Membrane</keyword>
<evidence type="ECO:0000256" key="1">
    <source>
        <dbReference type="SAM" id="Phobius"/>
    </source>
</evidence>
<reference evidence="2" key="1">
    <citation type="submission" date="2014-11" db="EMBL/GenBank/DDBJ databases">
        <authorList>
            <person name="Amaro Gonzalez C."/>
        </authorList>
    </citation>
    <scope>NUCLEOTIDE SEQUENCE</scope>
</reference>
<keyword evidence="1" id="KW-0812">Transmembrane</keyword>
<organism evidence="2">
    <name type="scientific">Anguilla anguilla</name>
    <name type="common">European freshwater eel</name>
    <name type="synonym">Muraena anguilla</name>
    <dbReference type="NCBI Taxonomy" id="7936"/>
    <lineage>
        <taxon>Eukaryota</taxon>
        <taxon>Metazoa</taxon>
        <taxon>Chordata</taxon>
        <taxon>Craniata</taxon>
        <taxon>Vertebrata</taxon>
        <taxon>Euteleostomi</taxon>
        <taxon>Actinopterygii</taxon>
        <taxon>Neopterygii</taxon>
        <taxon>Teleostei</taxon>
        <taxon>Anguilliformes</taxon>
        <taxon>Anguillidae</taxon>
        <taxon>Anguilla</taxon>
    </lineage>
</organism>
<name>A0A0E9WZW8_ANGAN</name>
<proteinExistence type="predicted"/>
<keyword evidence="1" id="KW-1133">Transmembrane helix</keyword>
<accession>A0A0E9WZW8</accession>
<sequence>MLSLLAVPFCFIAIIIIDKNEWASPKVTALHYANMLTNDMQCMTSFMLFFFIFVIIIIVVTSWSPMEKFFL</sequence>
<evidence type="ECO:0000313" key="2">
    <source>
        <dbReference type="EMBL" id="JAH95185.1"/>
    </source>
</evidence>
<reference evidence="2" key="2">
    <citation type="journal article" date="2015" name="Fish Shellfish Immunol.">
        <title>Early steps in the European eel (Anguilla anguilla)-Vibrio vulnificus interaction in the gills: Role of the RtxA13 toxin.</title>
        <authorList>
            <person name="Callol A."/>
            <person name="Pajuelo D."/>
            <person name="Ebbesson L."/>
            <person name="Teles M."/>
            <person name="MacKenzie S."/>
            <person name="Amaro C."/>
        </authorList>
    </citation>
    <scope>NUCLEOTIDE SEQUENCE</scope>
</reference>
<feature type="transmembrane region" description="Helical" evidence="1">
    <location>
        <begin position="47"/>
        <end position="66"/>
    </location>
</feature>